<accession>A0AAD9LE49</accession>
<proteinExistence type="predicted"/>
<evidence type="ECO:0000256" key="5">
    <source>
        <dbReference type="ARBA" id="ARBA00023242"/>
    </source>
</evidence>
<dbReference type="EMBL" id="JAHBMH010000073">
    <property type="protein sequence ID" value="KAK1933128.1"/>
    <property type="molecule type" value="Genomic_DNA"/>
</dbReference>
<dbReference type="InterPro" id="IPR036322">
    <property type="entry name" value="WD40_repeat_dom_sf"/>
</dbReference>
<dbReference type="Pfam" id="PF08149">
    <property type="entry name" value="BING4CT"/>
    <property type="match status" value="1"/>
</dbReference>
<comment type="caution">
    <text evidence="7">The sequence shown here is derived from an EMBL/GenBank/DDBJ whole genome shotgun (WGS) entry which is preliminary data.</text>
</comment>
<evidence type="ECO:0000256" key="3">
    <source>
        <dbReference type="ARBA" id="ARBA00022574"/>
    </source>
</evidence>
<evidence type="ECO:0000256" key="2">
    <source>
        <dbReference type="ARBA" id="ARBA00022552"/>
    </source>
</evidence>
<dbReference type="GO" id="GO:0032040">
    <property type="term" value="C:small-subunit processome"/>
    <property type="evidence" value="ECO:0007669"/>
    <property type="project" value="TreeGrafter"/>
</dbReference>
<keyword evidence="4" id="KW-0677">Repeat</keyword>
<dbReference type="FunFam" id="2.130.10.10:FF:000378">
    <property type="entry name" value="U3 small nucleolar RNA-associated protein 7"/>
    <property type="match status" value="1"/>
</dbReference>
<dbReference type="InterPro" id="IPR001680">
    <property type="entry name" value="WD40_rpt"/>
</dbReference>
<keyword evidence="3" id="KW-0853">WD repeat</keyword>
<feature type="domain" description="BING4 C-terminal" evidence="6">
    <location>
        <begin position="343"/>
        <end position="422"/>
    </location>
</feature>
<reference evidence="7" key="2">
    <citation type="submission" date="2021-05" db="EMBL/GenBank/DDBJ databases">
        <authorList>
            <person name="Pain A."/>
        </authorList>
    </citation>
    <scope>NUCLEOTIDE SEQUENCE</scope>
    <source>
        <strain evidence="7">1802A</strain>
    </source>
</reference>
<evidence type="ECO:0000259" key="6">
    <source>
        <dbReference type="SMART" id="SM01033"/>
    </source>
</evidence>
<dbReference type="PROSITE" id="PS00678">
    <property type="entry name" value="WD_REPEATS_1"/>
    <property type="match status" value="1"/>
</dbReference>
<dbReference type="AlphaFoldDB" id="A0AAD9LE49"/>
<dbReference type="Gene3D" id="2.130.10.10">
    <property type="entry name" value="YVTN repeat-like/Quinoprotein amine dehydrogenase"/>
    <property type="match status" value="1"/>
</dbReference>
<evidence type="ECO:0000313" key="8">
    <source>
        <dbReference type="Proteomes" id="UP001195914"/>
    </source>
</evidence>
<keyword evidence="5" id="KW-0539">Nucleus</keyword>
<dbReference type="PANTHER" id="PTHR14085">
    <property type="entry name" value="WD-REPEAT PROTEIN BING4"/>
    <property type="match status" value="1"/>
</dbReference>
<keyword evidence="8" id="KW-1185">Reference proteome</keyword>
<protein>
    <recommendedName>
        <fullName evidence="6">BING4 C-terminal domain-containing protein</fullName>
    </recommendedName>
</protein>
<dbReference type="GO" id="GO:0000462">
    <property type="term" value="P:maturation of SSU-rRNA from tricistronic rRNA transcript (SSU-rRNA, 5.8S rRNA, LSU-rRNA)"/>
    <property type="evidence" value="ECO:0007669"/>
    <property type="project" value="TreeGrafter"/>
</dbReference>
<keyword evidence="2" id="KW-0698">rRNA processing</keyword>
<dbReference type="SMART" id="SM00320">
    <property type="entry name" value="WD40"/>
    <property type="match status" value="4"/>
</dbReference>
<dbReference type="SMART" id="SM01033">
    <property type="entry name" value="BING4CT"/>
    <property type="match status" value="1"/>
</dbReference>
<evidence type="ECO:0000256" key="1">
    <source>
        <dbReference type="ARBA" id="ARBA00004604"/>
    </source>
</evidence>
<organism evidence="7 8">
    <name type="scientific">Babesia divergens</name>
    <dbReference type="NCBI Taxonomy" id="32595"/>
    <lineage>
        <taxon>Eukaryota</taxon>
        <taxon>Sar</taxon>
        <taxon>Alveolata</taxon>
        <taxon>Apicomplexa</taxon>
        <taxon>Aconoidasida</taxon>
        <taxon>Piroplasmida</taxon>
        <taxon>Babesiidae</taxon>
        <taxon>Babesia</taxon>
    </lineage>
</organism>
<dbReference type="InterPro" id="IPR040315">
    <property type="entry name" value="WDR46/Utp7"/>
</dbReference>
<dbReference type="SUPFAM" id="SSF50978">
    <property type="entry name" value="WD40 repeat-like"/>
    <property type="match status" value="1"/>
</dbReference>
<name>A0AAD9LE49_BABDI</name>
<gene>
    <name evidence="7" type="ORF">X943_002300</name>
</gene>
<comment type="subcellular location">
    <subcellularLocation>
        <location evidence="1">Nucleus</location>
        <location evidence="1">Nucleolus</location>
    </subcellularLocation>
</comment>
<dbReference type="GO" id="GO:0030686">
    <property type="term" value="C:90S preribosome"/>
    <property type="evidence" value="ECO:0007669"/>
    <property type="project" value="TreeGrafter"/>
</dbReference>
<dbReference type="InterPro" id="IPR019775">
    <property type="entry name" value="WD40_repeat_CS"/>
</dbReference>
<evidence type="ECO:0000256" key="4">
    <source>
        <dbReference type="ARBA" id="ARBA00022737"/>
    </source>
</evidence>
<dbReference type="PANTHER" id="PTHR14085:SF3">
    <property type="entry name" value="WD REPEAT-CONTAINING PROTEIN 46"/>
    <property type="match status" value="1"/>
</dbReference>
<reference evidence="7" key="1">
    <citation type="journal article" date="2014" name="Nucleic Acids Res.">
        <title>The evolutionary dynamics of variant antigen genes in Babesia reveal a history of genomic innovation underlying host-parasite interaction.</title>
        <authorList>
            <person name="Jackson A.P."/>
            <person name="Otto T.D."/>
            <person name="Darby A."/>
            <person name="Ramaprasad A."/>
            <person name="Xia D."/>
            <person name="Echaide I.E."/>
            <person name="Farber M."/>
            <person name="Gahlot S."/>
            <person name="Gamble J."/>
            <person name="Gupta D."/>
            <person name="Gupta Y."/>
            <person name="Jackson L."/>
            <person name="Malandrin L."/>
            <person name="Malas T.B."/>
            <person name="Moussa E."/>
            <person name="Nair M."/>
            <person name="Reid A.J."/>
            <person name="Sanders M."/>
            <person name="Sharma J."/>
            <person name="Tracey A."/>
            <person name="Quail M.A."/>
            <person name="Weir W."/>
            <person name="Wastling J.M."/>
            <person name="Hall N."/>
            <person name="Willadsen P."/>
            <person name="Lingelbach K."/>
            <person name="Shiels B."/>
            <person name="Tait A."/>
            <person name="Berriman M."/>
            <person name="Allred D.R."/>
            <person name="Pain A."/>
        </authorList>
    </citation>
    <scope>NUCLEOTIDE SEQUENCE</scope>
    <source>
        <strain evidence="7">1802A</strain>
    </source>
</reference>
<dbReference type="Proteomes" id="UP001195914">
    <property type="component" value="Unassembled WGS sequence"/>
</dbReference>
<dbReference type="InterPro" id="IPR015943">
    <property type="entry name" value="WD40/YVTN_repeat-like_dom_sf"/>
</dbReference>
<dbReference type="InterPro" id="IPR012952">
    <property type="entry name" value="BING4_C_dom"/>
</dbReference>
<evidence type="ECO:0000313" key="7">
    <source>
        <dbReference type="EMBL" id="KAK1933128.1"/>
    </source>
</evidence>
<sequence>MAGSAVSTEVRDTKVFHAKQFGGKAEKAKQTAARRNIRHHKKVHQAAQSAAEATSVLLPNEAGFIEVDEGETTFNITQAQLLSHVDVGTKKKAFSLQLSHGPYRLDYTRDGRYMCLGGEKGQFAMFDVIDMKPFFDISVKQTVRDVQFLDNHEMIAVAQKKYVHIYDNNGVEVYCLRDLGLTFQLEYMAPYWLLASIGEFGELSWQDISSGEVVARHKTHKGPCKVMRHNRDNGVIHLGHNNGTVTLWTPNEGKASVEMLVHKGPVVSMAIHNNYMVTSGFDGFWNTWDLRNYNKVLHRQFTGRIPPSAMAVSQTGLLSMSLGGRLEFFKDVFRHGGGIVPSLYLKHQFTSELVRDIKFQSYEDICAVGTSTGISTLLVPGAGIANFDAFAPNPYESSSKKQVQRMLDKIPYDTITTKNLEIGAYKRHQVALDEDESKTTGSVPLVDSGGDALKSKRKKRRALRATTAQKVGHNVTLMHIMQVAKYERTFQRRQQAVKDRLRNLRRQKVKGGDAKERIMEAMSFEDSTGQRRIRGPVRGAALSRFAEKS</sequence>